<dbReference type="SMART" id="SM00347">
    <property type="entry name" value="HTH_MARR"/>
    <property type="match status" value="1"/>
</dbReference>
<name>A0A2G8TFY5_9BURK</name>
<organism evidence="2 3">
    <name type="scientific">Massilia eurypsychrophila</name>
    <dbReference type="NCBI Taxonomy" id="1485217"/>
    <lineage>
        <taxon>Bacteria</taxon>
        <taxon>Pseudomonadati</taxon>
        <taxon>Pseudomonadota</taxon>
        <taxon>Betaproteobacteria</taxon>
        <taxon>Burkholderiales</taxon>
        <taxon>Oxalobacteraceae</taxon>
        <taxon>Telluria group</taxon>
        <taxon>Massilia</taxon>
    </lineage>
</organism>
<dbReference type="GO" id="GO:0003700">
    <property type="term" value="F:DNA-binding transcription factor activity"/>
    <property type="evidence" value="ECO:0007669"/>
    <property type="project" value="InterPro"/>
</dbReference>
<dbReference type="InterPro" id="IPR036390">
    <property type="entry name" value="WH_DNA-bd_sf"/>
</dbReference>
<proteinExistence type="predicted"/>
<feature type="domain" description="HTH marR-type" evidence="1">
    <location>
        <begin position="7"/>
        <end position="140"/>
    </location>
</feature>
<reference evidence="2 3" key="1">
    <citation type="submission" date="2017-10" db="EMBL/GenBank/DDBJ databases">
        <title>Massilia psychrophilum sp. nov., a novel purple-pigmented bacterium isolated from Tianshan glacier, Xinjiang Municipality, China.</title>
        <authorList>
            <person name="Wang H."/>
        </authorList>
    </citation>
    <scope>NUCLEOTIDE SEQUENCE [LARGE SCALE GENOMIC DNA]</scope>
    <source>
        <strain evidence="2 3">JCM 30074</strain>
    </source>
</reference>
<dbReference type="SUPFAM" id="SSF46785">
    <property type="entry name" value="Winged helix' DNA-binding domain"/>
    <property type="match status" value="1"/>
</dbReference>
<dbReference type="Proteomes" id="UP000230390">
    <property type="component" value="Unassembled WGS sequence"/>
</dbReference>
<dbReference type="Gene3D" id="1.10.10.10">
    <property type="entry name" value="Winged helix-like DNA-binding domain superfamily/Winged helix DNA-binding domain"/>
    <property type="match status" value="1"/>
</dbReference>
<evidence type="ECO:0000313" key="2">
    <source>
        <dbReference type="EMBL" id="PIL44923.1"/>
    </source>
</evidence>
<accession>A0A2G8TFY5</accession>
<evidence type="ECO:0000313" key="3">
    <source>
        <dbReference type="Proteomes" id="UP000230390"/>
    </source>
</evidence>
<keyword evidence="3" id="KW-1185">Reference proteome</keyword>
<gene>
    <name evidence="2" type="ORF">CR105_10610</name>
</gene>
<dbReference type="InterPro" id="IPR036388">
    <property type="entry name" value="WH-like_DNA-bd_sf"/>
</dbReference>
<dbReference type="OrthoDB" id="4549026at2"/>
<evidence type="ECO:0000259" key="1">
    <source>
        <dbReference type="PROSITE" id="PS50995"/>
    </source>
</evidence>
<protein>
    <submittedName>
        <fullName evidence="2">MarR family transcriptional regulator</fullName>
    </submittedName>
</protein>
<dbReference type="PROSITE" id="PS50995">
    <property type="entry name" value="HTH_MARR_2"/>
    <property type="match status" value="1"/>
</dbReference>
<sequence length="148" mass="16191">MSGPRSPPRFVMLLNRAQRVVQRWIETRPGAWDGASSAQAGMLFFLASRNGAVIGEIAQALQVAPAAVTNLSKRMEAANLVERFADADDGRLTRLRLSPDGQRAKDKATKVLEDLNARLSDGFSPDELATVARWLAHVVELENDIAPR</sequence>
<dbReference type="Pfam" id="PF01047">
    <property type="entry name" value="MarR"/>
    <property type="match status" value="1"/>
</dbReference>
<dbReference type="PANTHER" id="PTHR33164:SF107">
    <property type="entry name" value="TRANSCRIPTIONAL REGULATORY PROTEIN"/>
    <property type="match status" value="1"/>
</dbReference>
<dbReference type="PANTHER" id="PTHR33164">
    <property type="entry name" value="TRANSCRIPTIONAL REGULATOR, MARR FAMILY"/>
    <property type="match status" value="1"/>
</dbReference>
<dbReference type="InterPro" id="IPR000835">
    <property type="entry name" value="HTH_MarR-typ"/>
</dbReference>
<dbReference type="GO" id="GO:0006950">
    <property type="term" value="P:response to stress"/>
    <property type="evidence" value="ECO:0007669"/>
    <property type="project" value="TreeGrafter"/>
</dbReference>
<dbReference type="AlphaFoldDB" id="A0A2G8TFY5"/>
<dbReference type="EMBL" id="PDOC01000005">
    <property type="protein sequence ID" value="PIL44923.1"/>
    <property type="molecule type" value="Genomic_DNA"/>
</dbReference>
<comment type="caution">
    <text evidence="2">The sequence shown here is derived from an EMBL/GenBank/DDBJ whole genome shotgun (WGS) entry which is preliminary data.</text>
</comment>
<dbReference type="InterPro" id="IPR039422">
    <property type="entry name" value="MarR/SlyA-like"/>
</dbReference>